<dbReference type="Pfam" id="PF13561">
    <property type="entry name" value="adh_short_C2"/>
    <property type="match status" value="1"/>
</dbReference>
<dbReference type="EMBL" id="JBELOE010000200">
    <property type="protein sequence ID" value="MER2492179.1"/>
    <property type="molecule type" value="Genomic_DNA"/>
</dbReference>
<dbReference type="Proteomes" id="UP001467690">
    <property type="component" value="Unassembled WGS sequence"/>
</dbReference>
<reference evidence="2 3" key="1">
    <citation type="submission" date="2024-06" db="EMBL/GenBank/DDBJ databases">
        <authorList>
            <person name="Chen R.Y."/>
        </authorList>
    </citation>
    <scope>NUCLEOTIDE SEQUENCE [LARGE SCALE GENOMIC DNA]</scope>
    <source>
        <strain evidence="2 3">D2</strain>
    </source>
</reference>
<keyword evidence="2" id="KW-0560">Oxidoreductase</keyword>
<dbReference type="PANTHER" id="PTHR42760:SF135">
    <property type="entry name" value="BLL7886 PROTEIN"/>
    <property type="match status" value="1"/>
</dbReference>
<dbReference type="InterPro" id="IPR036291">
    <property type="entry name" value="NAD(P)-bd_dom_sf"/>
</dbReference>
<dbReference type="PRINTS" id="PR00081">
    <property type="entry name" value="GDHRDH"/>
</dbReference>
<proteinExistence type="inferred from homology"/>
<dbReference type="SUPFAM" id="SSF51735">
    <property type="entry name" value="NAD(P)-binding Rossmann-fold domains"/>
    <property type="match status" value="1"/>
</dbReference>
<dbReference type="CDD" id="cd05233">
    <property type="entry name" value="SDR_c"/>
    <property type="match status" value="1"/>
</dbReference>
<evidence type="ECO:0000313" key="2">
    <source>
        <dbReference type="EMBL" id="MER2492179.1"/>
    </source>
</evidence>
<dbReference type="InterPro" id="IPR002347">
    <property type="entry name" value="SDR_fam"/>
</dbReference>
<keyword evidence="3" id="KW-1185">Reference proteome</keyword>
<evidence type="ECO:0000313" key="3">
    <source>
        <dbReference type="Proteomes" id="UP001467690"/>
    </source>
</evidence>
<gene>
    <name evidence="2" type="ORF">ABS311_09825</name>
</gene>
<dbReference type="Gene3D" id="3.40.50.720">
    <property type="entry name" value="NAD(P)-binding Rossmann-like Domain"/>
    <property type="match status" value="1"/>
</dbReference>
<sequence>MDLNLTGKNILITGASRGIGAAIAEAFLREGSNVFLLARGMGQLLETQSRLKAQYKTQLVKSFVADCSAPTELEKVFESLNNSGVVIDSVVANVGDGRSVPDPLPTKEQWQVTWSNNFEVALNTAQCFLPMLQKSKGSLCFVSSIAGLESIGAPVDYSTAKTAILSLSKNMARKLEGEVRVNSIAPGNIYFPGGSWEEKIKKDKSLVDSVLAGVPMKRFGKASEVADAVVFICSDKASFINGSVLVVDGGQTLRVG</sequence>
<organism evidence="2 3">
    <name type="scientific">Catenovulum sediminis</name>
    <dbReference type="NCBI Taxonomy" id="1740262"/>
    <lineage>
        <taxon>Bacteria</taxon>
        <taxon>Pseudomonadati</taxon>
        <taxon>Pseudomonadota</taxon>
        <taxon>Gammaproteobacteria</taxon>
        <taxon>Alteromonadales</taxon>
        <taxon>Alteromonadaceae</taxon>
        <taxon>Catenovulum</taxon>
    </lineage>
</organism>
<dbReference type="EC" id="1.-.-.-" evidence="2"/>
<evidence type="ECO:0000256" key="1">
    <source>
        <dbReference type="ARBA" id="ARBA00006484"/>
    </source>
</evidence>
<comment type="caution">
    <text evidence="2">The sequence shown here is derived from an EMBL/GenBank/DDBJ whole genome shotgun (WGS) entry which is preliminary data.</text>
</comment>
<dbReference type="PANTHER" id="PTHR42760">
    <property type="entry name" value="SHORT-CHAIN DEHYDROGENASES/REDUCTASES FAMILY MEMBER"/>
    <property type="match status" value="1"/>
</dbReference>
<name>A0ABV1RH08_9ALTE</name>
<dbReference type="RefSeq" id="WP_350401683.1">
    <property type="nucleotide sequence ID" value="NZ_JBELOE010000200.1"/>
</dbReference>
<accession>A0ABV1RH08</accession>
<comment type="similarity">
    <text evidence="1">Belongs to the short-chain dehydrogenases/reductases (SDR) family.</text>
</comment>
<dbReference type="GO" id="GO:0016491">
    <property type="term" value="F:oxidoreductase activity"/>
    <property type="evidence" value="ECO:0007669"/>
    <property type="project" value="UniProtKB-KW"/>
</dbReference>
<protein>
    <submittedName>
        <fullName evidence="2">SDR family oxidoreductase</fullName>
        <ecNumber evidence="2">1.-.-.-</ecNumber>
    </submittedName>
</protein>